<evidence type="ECO:0000313" key="3">
    <source>
        <dbReference type="EMBL" id="CAQ30284.1"/>
    </source>
</evidence>
<geneLocation type="plasmid" evidence="3">
    <name>pVAPB1593</name>
</geneLocation>
<feature type="compositionally biased region" description="Low complexity" evidence="2">
    <location>
        <begin position="185"/>
        <end position="200"/>
    </location>
</feature>
<protein>
    <submittedName>
        <fullName evidence="3">Uncharacterized protein</fullName>
    </submittedName>
</protein>
<name>B4F381_RHOHA</name>
<evidence type="ECO:0000256" key="1">
    <source>
        <dbReference type="SAM" id="Coils"/>
    </source>
</evidence>
<evidence type="ECO:0000256" key="2">
    <source>
        <dbReference type="SAM" id="MobiDB-lite"/>
    </source>
</evidence>
<dbReference type="AlphaFoldDB" id="B4F381"/>
<accession>B4F381</accession>
<dbReference type="EMBL" id="AM947676">
    <property type="protein sequence ID" value="CAQ30284.1"/>
    <property type="molecule type" value="Genomic_DNA"/>
</dbReference>
<keyword evidence="3" id="KW-0614">Plasmid</keyword>
<gene>
    <name evidence="3" type="ORF">pVAPB_0070</name>
</gene>
<reference evidence="3" key="1">
    <citation type="journal article" date="2008" name="J. Bacteriol.">
        <title>Evolution of the Rhodococcus equi vap pathogenicity island seen through comparison of host-associated vapA and vapB virulence plasmids.</title>
        <authorList>
            <person name="Letek M."/>
            <person name="Ocampo-Sosa A.A."/>
            <person name="Sanders M."/>
            <person name="Fogarty U."/>
            <person name="Buckley T."/>
            <person name="Leadon D.P."/>
            <person name="Gonzalez P."/>
            <person name="Scortti M."/>
            <person name="Meijer W.G."/>
            <person name="Parkhill J."/>
            <person name="Bentley S."/>
            <person name="Vazquez-Boland J.A."/>
        </authorList>
    </citation>
    <scope>NUCLEOTIDE SEQUENCE [LARGE SCALE GENOMIC DNA]</scope>
    <source>
        <strain evidence="3">PAM1593</strain>
        <plasmid evidence="3">pVAPB1593</plasmid>
    </source>
</reference>
<organism evidence="3">
    <name type="scientific">Rhodococcus hoagii</name>
    <name type="common">Corynebacterium equii</name>
    <dbReference type="NCBI Taxonomy" id="43767"/>
    <lineage>
        <taxon>Bacteria</taxon>
        <taxon>Bacillati</taxon>
        <taxon>Actinomycetota</taxon>
        <taxon>Actinomycetes</taxon>
        <taxon>Mycobacteriales</taxon>
        <taxon>Nocardiaceae</taxon>
        <taxon>Prescottella</taxon>
    </lineage>
</organism>
<proteinExistence type="predicted"/>
<feature type="coiled-coil region" evidence="1">
    <location>
        <begin position="83"/>
        <end position="121"/>
    </location>
</feature>
<feature type="region of interest" description="Disordered" evidence="2">
    <location>
        <begin position="182"/>
        <end position="206"/>
    </location>
</feature>
<keyword evidence="1" id="KW-0175">Coiled coil</keyword>
<sequence length="206" mass="22127">MRNPPRAARADTLRPMATSSNAAARRSLRPHSAPNVRENLRRERERLLARQSELEKLAGPINEVAAQLAKLDAVVESRSTAAERKIEQLVKARDKKIEKLRQEYEAKIEAAKKEAESTDSSLTAEEQAQEDSLLLDYARAIAVFAKDASVAELASVLGVSVREAKKTVEQAKQDLAAAGLVEVPSSTAAAESESGGAASEPVTVAS</sequence>
<feature type="region of interest" description="Disordered" evidence="2">
    <location>
        <begin position="1"/>
        <end position="39"/>
    </location>
</feature>